<dbReference type="SUPFAM" id="SSF75169">
    <property type="entry name" value="DsrEFH-like"/>
    <property type="match status" value="1"/>
</dbReference>
<name>A0ABU5QR11_9BACT</name>
<evidence type="ECO:0000256" key="1">
    <source>
        <dbReference type="SAM" id="SignalP"/>
    </source>
</evidence>
<dbReference type="RefSeq" id="WP_323251217.1">
    <property type="nucleotide sequence ID" value="NZ_JAYFUL010000032.1"/>
</dbReference>
<protein>
    <submittedName>
        <fullName evidence="2">DsrE family protein</fullName>
    </submittedName>
</protein>
<dbReference type="PANTHER" id="PTHR37691">
    <property type="entry name" value="BLR3518 PROTEIN"/>
    <property type="match status" value="1"/>
</dbReference>
<dbReference type="Pfam" id="PF02635">
    <property type="entry name" value="DsrE"/>
    <property type="match status" value="1"/>
</dbReference>
<dbReference type="EMBL" id="JAYFUL010000032">
    <property type="protein sequence ID" value="MEA5259522.1"/>
    <property type="molecule type" value="Genomic_DNA"/>
</dbReference>
<gene>
    <name evidence="2" type="ORF">VB264_17120</name>
</gene>
<dbReference type="InterPro" id="IPR027396">
    <property type="entry name" value="DsrEFH-like"/>
</dbReference>
<proteinExistence type="predicted"/>
<keyword evidence="3" id="KW-1185">Reference proteome</keyword>
<keyword evidence="1" id="KW-0732">Signal</keyword>
<comment type="caution">
    <text evidence="2">The sequence shown here is derived from an EMBL/GenBank/DDBJ whole genome shotgun (WGS) entry which is preliminary data.</text>
</comment>
<dbReference type="PANTHER" id="PTHR37691:SF1">
    <property type="entry name" value="BLR3518 PROTEIN"/>
    <property type="match status" value="1"/>
</dbReference>
<dbReference type="Gene3D" id="3.40.1260.10">
    <property type="entry name" value="DsrEFH-like"/>
    <property type="match status" value="1"/>
</dbReference>
<dbReference type="InterPro" id="IPR003787">
    <property type="entry name" value="Sulphur_relay_DsrE/F-like"/>
</dbReference>
<accession>A0ABU5QR11</accession>
<feature type="chain" id="PRO_5045411969" evidence="1">
    <location>
        <begin position="22"/>
        <end position="140"/>
    </location>
</feature>
<reference evidence="2 3" key="1">
    <citation type="submission" date="2023-12" db="EMBL/GenBank/DDBJ databases">
        <title>Novel species of the genus Arcicella isolated from rivers.</title>
        <authorList>
            <person name="Lu H."/>
        </authorList>
    </citation>
    <scope>NUCLEOTIDE SEQUENCE [LARGE SCALE GENOMIC DNA]</scope>
    <source>
        <strain evidence="2 3">LMG 21963</strain>
    </source>
</reference>
<feature type="signal peptide" evidence="1">
    <location>
        <begin position="1"/>
        <end position="21"/>
    </location>
</feature>
<evidence type="ECO:0000313" key="2">
    <source>
        <dbReference type="EMBL" id="MEA5259522.1"/>
    </source>
</evidence>
<evidence type="ECO:0000313" key="3">
    <source>
        <dbReference type="Proteomes" id="UP001304671"/>
    </source>
</evidence>
<sequence length="140" mass="15702">MKRILLILSLLTAGFVNNANAQAKEKEHKIVFHLASSDTLVHKSLVKQINNVLDYWKTAKIEVVVHNNGIGFMKIEEAKTAKEIQSLTEKGVVFAVCENTMKQRHLEKKQILPSATFVPVGIAEIVLKEEDGWSYIKAGF</sequence>
<dbReference type="Proteomes" id="UP001304671">
    <property type="component" value="Unassembled WGS sequence"/>
</dbReference>
<organism evidence="2 3">
    <name type="scientific">Arcicella aquatica</name>
    <dbReference type="NCBI Taxonomy" id="217141"/>
    <lineage>
        <taxon>Bacteria</taxon>
        <taxon>Pseudomonadati</taxon>
        <taxon>Bacteroidota</taxon>
        <taxon>Cytophagia</taxon>
        <taxon>Cytophagales</taxon>
        <taxon>Flectobacillaceae</taxon>
        <taxon>Arcicella</taxon>
    </lineage>
</organism>